<accession>A0A8X7VNJ8</accession>
<evidence type="ECO:0000313" key="2">
    <source>
        <dbReference type="EMBL" id="KAG2314671.1"/>
    </source>
</evidence>
<dbReference type="EMBL" id="JAAMPC010000004">
    <property type="protein sequence ID" value="KAG2314671.1"/>
    <property type="molecule type" value="Genomic_DNA"/>
</dbReference>
<protein>
    <submittedName>
        <fullName evidence="2">Uncharacterized protein</fullName>
    </submittedName>
</protein>
<comment type="caution">
    <text evidence="2">The sequence shown here is derived from an EMBL/GenBank/DDBJ whole genome shotgun (WGS) entry which is preliminary data.</text>
</comment>
<keyword evidence="3" id="KW-1185">Reference proteome</keyword>
<sequence length="90" mass="10227">MMCHGGESPEDNIPTIQSPSRRIQAQPPRLTKIILFLRCSRDLSKIKIQIPRDKIARASTANLPLWDWVEVGEEEELGKPGTAHSLYKVY</sequence>
<organism evidence="2 3">
    <name type="scientific">Brassica carinata</name>
    <name type="common">Ethiopian mustard</name>
    <name type="synonym">Abyssinian cabbage</name>
    <dbReference type="NCBI Taxonomy" id="52824"/>
    <lineage>
        <taxon>Eukaryota</taxon>
        <taxon>Viridiplantae</taxon>
        <taxon>Streptophyta</taxon>
        <taxon>Embryophyta</taxon>
        <taxon>Tracheophyta</taxon>
        <taxon>Spermatophyta</taxon>
        <taxon>Magnoliopsida</taxon>
        <taxon>eudicotyledons</taxon>
        <taxon>Gunneridae</taxon>
        <taxon>Pentapetalae</taxon>
        <taxon>rosids</taxon>
        <taxon>malvids</taxon>
        <taxon>Brassicales</taxon>
        <taxon>Brassicaceae</taxon>
        <taxon>Brassiceae</taxon>
        <taxon>Brassica</taxon>
    </lineage>
</organism>
<reference evidence="2 3" key="1">
    <citation type="submission" date="2020-02" db="EMBL/GenBank/DDBJ databases">
        <authorList>
            <person name="Ma Q."/>
            <person name="Huang Y."/>
            <person name="Song X."/>
            <person name="Pei D."/>
        </authorList>
    </citation>
    <scope>NUCLEOTIDE SEQUENCE [LARGE SCALE GENOMIC DNA]</scope>
    <source>
        <strain evidence="2">Sxm20200214</strain>
        <tissue evidence="2">Leaf</tissue>
    </source>
</reference>
<dbReference type="Proteomes" id="UP000886595">
    <property type="component" value="Unassembled WGS sequence"/>
</dbReference>
<proteinExistence type="predicted"/>
<gene>
    <name evidence="2" type="ORF">Bca52824_017793</name>
</gene>
<feature type="compositionally biased region" description="Polar residues" evidence="1">
    <location>
        <begin position="14"/>
        <end position="23"/>
    </location>
</feature>
<evidence type="ECO:0000256" key="1">
    <source>
        <dbReference type="SAM" id="MobiDB-lite"/>
    </source>
</evidence>
<name>A0A8X7VNJ8_BRACI</name>
<dbReference type="AlphaFoldDB" id="A0A8X7VNJ8"/>
<evidence type="ECO:0000313" key="3">
    <source>
        <dbReference type="Proteomes" id="UP000886595"/>
    </source>
</evidence>
<feature type="region of interest" description="Disordered" evidence="1">
    <location>
        <begin position="1"/>
        <end position="24"/>
    </location>
</feature>